<accession>A0A9Q0KIH0</accession>
<dbReference type="EMBL" id="JAMYWD010000005">
    <property type="protein sequence ID" value="KAJ4971104.1"/>
    <property type="molecule type" value="Genomic_DNA"/>
</dbReference>
<dbReference type="InterPro" id="IPR042099">
    <property type="entry name" value="ANL_N_sf"/>
</dbReference>
<gene>
    <name evidence="3" type="ORF">NE237_004203</name>
</gene>
<organism evidence="3 4">
    <name type="scientific">Protea cynaroides</name>
    <dbReference type="NCBI Taxonomy" id="273540"/>
    <lineage>
        <taxon>Eukaryota</taxon>
        <taxon>Viridiplantae</taxon>
        <taxon>Streptophyta</taxon>
        <taxon>Embryophyta</taxon>
        <taxon>Tracheophyta</taxon>
        <taxon>Spermatophyta</taxon>
        <taxon>Magnoliopsida</taxon>
        <taxon>Proteales</taxon>
        <taxon>Proteaceae</taxon>
        <taxon>Protea</taxon>
    </lineage>
</organism>
<comment type="caution">
    <text evidence="3">The sequence shown here is derived from an EMBL/GenBank/DDBJ whole genome shotgun (WGS) entry which is preliminary data.</text>
</comment>
<keyword evidence="4" id="KW-1185">Reference proteome</keyword>
<dbReference type="OrthoDB" id="1935670at2759"/>
<evidence type="ECO:0000256" key="1">
    <source>
        <dbReference type="ARBA" id="ARBA00022598"/>
    </source>
</evidence>
<dbReference type="AlphaFoldDB" id="A0A9Q0KIH0"/>
<keyword evidence="1" id="KW-0436">Ligase</keyword>
<dbReference type="Gene3D" id="3.40.50.12780">
    <property type="entry name" value="N-terminal domain of ligase-like"/>
    <property type="match status" value="1"/>
</dbReference>
<reference evidence="3" key="1">
    <citation type="journal article" date="2023" name="Plant J.">
        <title>The genome of the king protea, Protea cynaroides.</title>
        <authorList>
            <person name="Chang J."/>
            <person name="Duong T.A."/>
            <person name="Schoeman C."/>
            <person name="Ma X."/>
            <person name="Roodt D."/>
            <person name="Barker N."/>
            <person name="Li Z."/>
            <person name="Van de Peer Y."/>
            <person name="Mizrachi E."/>
        </authorList>
    </citation>
    <scope>NUCLEOTIDE SEQUENCE</scope>
    <source>
        <tissue evidence="3">Young leaves</tissue>
    </source>
</reference>
<evidence type="ECO:0000313" key="4">
    <source>
        <dbReference type="Proteomes" id="UP001141806"/>
    </source>
</evidence>
<dbReference type="SUPFAM" id="SSF56801">
    <property type="entry name" value="Acetyl-CoA synthetase-like"/>
    <property type="match status" value="1"/>
</dbReference>
<dbReference type="PANTHER" id="PTHR24096">
    <property type="entry name" value="LONG-CHAIN-FATTY-ACID--COA LIGASE"/>
    <property type="match status" value="1"/>
</dbReference>
<proteinExistence type="predicted"/>
<sequence length="147" mass="15998">MGMEKSSQMGMDGIYRSLRPSVVLPKDPSQSMIPFLFRNSSAYSDKLALADGDSGETLTFAQFKSKVAKVAHGLLRLGIKKGDVVLIFSPNSIEFPLCFLGIVALGAIASYHRQPSLHDHRAFQARQGLSSQARHHCSFAVGQSQGF</sequence>
<protein>
    <recommendedName>
        <fullName evidence="2">AMP-dependent synthetase/ligase domain-containing protein</fullName>
    </recommendedName>
</protein>
<evidence type="ECO:0000259" key="2">
    <source>
        <dbReference type="Pfam" id="PF00501"/>
    </source>
</evidence>
<feature type="domain" description="AMP-dependent synthetase/ligase" evidence="2">
    <location>
        <begin position="38"/>
        <end position="110"/>
    </location>
</feature>
<dbReference type="GO" id="GO:0016405">
    <property type="term" value="F:CoA-ligase activity"/>
    <property type="evidence" value="ECO:0007669"/>
    <property type="project" value="TreeGrafter"/>
</dbReference>
<dbReference type="Proteomes" id="UP001141806">
    <property type="component" value="Unassembled WGS sequence"/>
</dbReference>
<name>A0A9Q0KIH0_9MAGN</name>
<dbReference type="Pfam" id="PF00501">
    <property type="entry name" value="AMP-binding"/>
    <property type="match status" value="1"/>
</dbReference>
<dbReference type="PANTHER" id="PTHR24096:SF425">
    <property type="entry name" value="4-COUMARATE--COA LIGASE-LIKE 7"/>
    <property type="match status" value="1"/>
</dbReference>
<evidence type="ECO:0000313" key="3">
    <source>
        <dbReference type="EMBL" id="KAJ4971104.1"/>
    </source>
</evidence>
<dbReference type="InterPro" id="IPR000873">
    <property type="entry name" value="AMP-dep_synth/lig_dom"/>
</dbReference>